<dbReference type="Proteomes" id="UP000254879">
    <property type="component" value="Unassembled WGS sequence"/>
</dbReference>
<dbReference type="Gene3D" id="3.30.470.30">
    <property type="entry name" value="DNA ligase/mRNA capping enzyme"/>
    <property type="match status" value="1"/>
</dbReference>
<keyword evidence="3" id="KW-0479">Metal-binding</keyword>
<feature type="domain" description="NAD-dependent DNA ligase N-terminal" evidence="9">
    <location>
        <begin position="3"/>
        <end position="180"/>
    </location>
</feature>
<evidence type="ECO:0000256" key="5">
    <source>
        <dbReference type="ARBA" id="ARBA00022833"/>
    </source>
</evidence>
<dbReference type="GO" id="GO:0046872">
    <property type="term" value="F:metal ion binding"/>
    <property type="evidence" value="ECO:0007669"/>
    <property type="project" value="UniProtKB-KW"/>
</dbReference>
<dbReference type="GO" id="GO:0006281">
    <property type="term" value="P:DNA repair"/>
    <property type="evidence" value="ECO:0007669"/>
    <property type="project" value="UniProtKB-KW"/>
</dbReference>
<keyword evidence="6" id="KW-0460">Magnesium</keyword>
<evidence type="ECO:0000256" key="2">
    <source>
        <dbReference type="ARBA" id="ARBA00022705"/>
    </source>
</evidence>
<keyword evidence="2" id="KW-0235">DNA replication</keyword>
<evidence type="ECO:0000256" key="4">
    <source>
        <dbReference type="ARBA" id="ARBA00022763"/>
    </source>
</evidence>
<evidence type="ECO:0000259" key="9">
    <source>
        <dbReference type="SMART" id="SM00532"/>
    </source>
</evidence>
<organism evidence="10 11">
    <name type="scientific">Listeria grayi</name>
    <name type="common">Listeria murrayi</name>
    <dbReference type="NCBI Taxonomy" id="1641"/>
    <lineage>
        <taxon>Bacteria</taxon>
        <taxon>Bacillati</taxon>
        <taxon>Bacillota</taxon>
        <taxon>Bacilli</taxon>
        <taxon>Bacillales</taxon>
        <taxon>Listeriaceae</taxon>
        <taxon>Listeria</taxon>
    </lineage>
</organism>
<dbReference type="AlphaFoldDB" id="A0A378MBR9"/>
<dbReference type="GO" id="GO:0003911">
    <property type="term" value="F:DNA ligase (NAD+) activity"/>
    <property type="evidence" value="ECO:0007669"/>
    <property type="project" value="UniProtKB-EC"/>
</dbReference>
<dbReference type="EMBL" id="UGPG01000001">
    <property type="protein sequence ID" value="STY42956.1"/>
    <property type="molecule type" value="Genomic_DNA"/>
</dbReference>
<protein>
    <submittedName>
        <fullName evidence="10">DNA ligase</fullName>
        <ecNumber evidence="10">6.5.1.2</ecNumber>
    </submittedName>
</protein>
<sequence>MMGDKKRYEALIEELNQYSYDYYVQDNPSVEDVVYDKAMQELLKIEEAHPDWITADSPSQRVGGEILEGFQKVTHKTPMLSLGNAFGEDDLRDFDRRIQDRIGDGTEYEYMCELKIDGLAVSLIYENGEYRQGATRGDGTTGEDITANLRTVRSIPIKLKETLSIEVRGETYMPKNHSKS</sequence>
<dbReference type="EC" id="6.5.1.2" evidence="10"/>
<keyword evidence="5" id="KW-0862">Zinc</keyword>
<reference evidence="10 11" key="1">
    <citation type="submission" date="2018-06" db="EMBL/GenBank/DDBJ databases">
        <authorList>
            <consortium name="Pathogen Informatics"/>
            <person name="Doyle S."/>
        </authorList>
    </citation>
    <scope>NUCLEOTIDE SEQUENCE [LARGE SCALE GENOMIC DNA]</scope>
    <source>
        <strain evidence="11">NCTC 10815</strain>
    </source>
</reference>
<dbReference type="SUPFAM" id="SSF56091">
    <property type="entry name" value="DNA ligase/mRNA capping enzyme, catalytic domain"/>
    <property type="match status" value="1"/>
</dbReference>
<gene>
    <name evidence="10" type="primary">ligA_1</name>
    <name evidence="10" type="ORF">NCTC10815_00208</name>
</gene>
<evidence type="ECO:0000256" key="6">
    <source>
        <dbReference type="ARBA" id="ARBA00022842"/>
    </source>
</evidence>
<keyword evidence="1 10" id="KW-0436">Ligase</keyword>
<proteinExistence type="predicted"/>
<evidence type="ECO:0000256" key="7">
    <source>
        <dbReference type="ARBA" id="ARBA00023027"/>
    </source>
</evidence>
<keyword evidence="4" id="KW-0227">DNA damage</keyword>
<keyword evidence="7" id="KW-0520">NAD</keyword>
<evidence type="ECO:0000313" key="10">
    <source>
        <dbReference type="EMBL" id="STY42956.1"/>
    </source>
</evidence>
<evidence type="ECO:0000256" key="3">
    <source>
        <dbReference type="ARBA" id="ARBA00022723"/>
    </source>
</evidence>
<name>A0A378MBR9_LISGR</name>
<evidence type="ECO:0000256" key="1">
    <source>
        <dbReference type="ARBA" id="ARBA00022598"/>
    </source>
</evidence>
<dbReference type="SMART" id="SM00532">
    <property type="entry name" value="LIGANc"/>
    <property type="match status" value="1"/>
</dbReference>
<keyword evidence="8" id="KW-0234">DNA repair</keyword>
<dbReference type="Pfam" id="PF01653">
    <property type="entry name" value="DNA_ligase_aden"/>
    <property type="match status" value="1"/>
</dbReference>
<dbReference type="InterPro" id="IPR013839">
    <property type="entry name" value="DNAligase_adenylation"/>
</dbReference>
<dbReference type="FunFam" id="1.10.287.610:FF:000002">
    <property type="entry name" value="DNA ligase"/>
    <property type="match status" value="1"/>
</dbReference>
<evidence type="ECO:0000256" key="8">
    <source>
        <dbReference type="ARBA" id="ARBA00023204"/>
    </source>
</evidence>
<accession>A0A378MBR9</accession>
<evidence type="ECO:0000313" key="11">
    <source>
        <dbReference type="Proteomes" id="UP000254879"/>
    </source>
</evidence>
<dbReference type="Gene3D" id="1.10.287.610">
    <property type="entry name" value="Helix hairpin bin"/>
    <property type="match status" value="1"/>
</dbReference>
<dbReference type="InterPro" id="IPR013840">
    <property type="entry name" value="DNAligase_N"/>
</dbReference>
<dbReference type="GO" id="GO:0006260">
    <property type="term" value="P:DNA replication"/>
    <property type="evidence" value="ECO:0007669"/>
    <property type="project" value="UniProtKB-KW"/>
</dbReference>